<dbReference type="PANTHER" id="PTHR35789:SF1">
    <property type="entry name" value="SPORE GERMINATION PROTEIN B3"/>
    <property type="match status" value="1"/>
</dbReference>
<keyword evidence="6" id="KW-0564">Palmitate</keyword>
<name>A0A919X4C8_9BACI</name>
<dbReference type="Proteomes" id="UP000676917">
    <property type="component" value="Unassembled WGS sequence"/>
</dbReference>
<feature type="chain" id="PRO_5039277965" evidence="8">
    <location>
        <begin position="24"/>
        <end position="380"/>
    </location>
</feature>
<keyword evidence="5" id="KW-0472">Membrane</keyword>
<dbReference type="InterPro" id="IPR046953">
    <property type="entry name" value="Spore_GerAC-like_C"/>
</dbReference>
<dbReference type="EMBL" id="BORP01000001">
    <property type="protein sequence ID" value="GIO25637.1"/>
    <property type="molecule type" value="Genomic_DNA"/>
</dbReference>
<evidence type="ECO:0000313" key="11">
    <source>
        <dbReference type="EMBL" id="GIO25637.1"/>
    </source>
</evidence>
<proteinExistence type="inferred from homology"/>
<keyword evidence="12" id="KW-1185">Reference proteome</keyword>
<dbReference type="InterPro" id="IPR008844">
    <property type="entry name" value="Spore_GerAC-like"/>
</dbReference>
<sequence length="380" mass="42700">MKTMKICLILVSLLLLLSSCMESFQLENLGVILTRGTDITDDGEIEVTLSLLQFVKDSPNVNTTIRGKGKTVKGAVRNANTKTNQEIVVGKQELEIYGRSAAEKGIKPLLDTLRRDANVPNTLFLAISESDASSLFNVQDPGISANLGEFLHGLIRPGEEKRIFPERSLPKVAALINTPGIEPTLPILGMKEGIPSKYGIALFKEDKMVGQLPLKDEVLVQVMEGTLREHYYEMTIPIEMVADYLSDKSHAKKNKNVNMVYIVEKGKGNIKLKNKEKLQFKTTINMLLNLLEISESLKLDNPEAIHGLEKEIENNIKKRFEEILSIIQELNADIFGYGVQYRIHKKGGELTTEEWNRLFPKIDVEIDVNVKIIRHGEVHR</sequence>
<keyword evidence="3" id="KW-0309">Germination</keyword>
<dbReference type="InterPro" id="IPR057336">
    <property type="entry name" value="GerAC_N"/>
</dbReference>
<dbReference type="InterPro" id="IPR038501">
    <property type="entry name" value="Spore_GerAC_C_sf"/>
</dbReference>
<gene>
    <name evidence="11" type="primary">grkc</name>
    <name evidence="11" type="ORF">J43TS3_02480</name>
</gene>
<comment type="subcellular location">
    <subcellularLocation>
        <location evidence="1">Membrane</location>
        <topology evidence="1">Lipid-anchor</topology>
    </subcellularLocation>
</comment>
<dbReference type="GO" id="GO:0016020">
    <property type="term" value="C:membrane"/>
    <property type="evidence" value="ECO:0007669"/>
    <property type="project" value="UniProtKB-SubCell"/>
</dbReference>
<dbReference type="RefSeq" id="WP_212919168.1">
    <property type="nucleotide sequence ID" value="NZ_BORP01000001.1"/>
</dbReference>
<protein>
    <submittedName>
        <fullName evidence="11">Germination protein</fullName>
    </submittedName>
</protein>
<dbReference type="AlphaFoldDB" id="A0A919X4C8"/>
<dbReference type="NCBIfam" id="TIGR02887">
    <property type="entry name" value="spore_ger_x_C"/>
    <property type="match status" value="1"/>
</dbReference>
<comment type="similarity">
    <text evidence="2">Belongs to the GerABKC lipoprotein family.</text>
</comment>
<keyword evidence="7" id="KW-0449">Lipoprotein</keyword>
<evidence type="ECO:0000259" key="9">
    <source>
        <dbReference type="Pfam" id="PF05504"/>
    </source>
</evidence>
<accession>A0A919X4C8</accession>
<feature type="domain" description="Spore germination protein N-terminal" evidence="10">
    <location>
        <begin position="25"/>
        <end position="188"/>
    </location>
</feature>
<dbReference type="PANTHER" id="PTHR35789">
    <property type="entry name" value="SPORE GERMINATION PROTEIN B3"/>
    <property type="match status" value="1"/>
</dbReference>
<evidence type="ECO:0000313" key="12">
    <source>
        <dbReference type="Proteomes" id="UP000676917"/>
    </source>
</evidence>
<evidence type="ECO:0000256" key="2">
    <source>
        <dbReference type="ARBA" id="ARBA00007886"/>
    </source>
</evidence>
<evidence type="ECO:0000256" key="5">
    <source>
        <dbReference type="ARBA" id="ARBA00023136"/>
    </source>
</evidence>
<feature type="domain" description="Spore germination GerAC-like C-terminal" evidence="9">
    <location>
        <begin position="199"/>
        <end position="376"/>
    </location>
</feature>
<evidence type="ECO:0000256" key="1">
    <source>
        <dbReference type="ARBA" id="ARBA00004635"/>
    </source>
</evidence>
<evidence type="ECO:0000259" key="10">
    <source>
        <dbReference type="Pfam" id="PF25198"/>
    </source>
</evidence>
<dbReference type="PROSITE" id="PS51257">
    <property type="entry name" value="PROKAR_LIPOPROTEIN"/>
    <property type="match status" value="1"/>
</dbReference>
<organism evidence="11 12">
    <name type="scientific">Ornithinibacillus bavariensis</name>
    <dbReference type="NCBI Taxonomy" id="545502"/>
    <lineage>
        <taxon>Bacteria</taxon>
        <taxon>Bacillati</taxon>
        <taxon>Bacillota</taxon>
        <taxon>Bacilli</taxon>
        <taxon>Bacillales</taxon>
        <taxon>Bacillaceae</taxon>
        <taxon>Ornithinibacillus</taxon>
    </lineage>
</organism>
<evidence type="ECO:0000256" key="3">
    <source>
        <dbReference type="ARBA" id="ARBA00022544"/>
    </source>
</evidence>
<keyword evidence="4 8" id="KW-0732">Signal</keyword>
<dbReference type="Pfam" id="PF05504">
    <property type="entry name" value="Spore_GerAC"/>
    <property type="match status" value="1"/>
</dbReference>
<dbReference type="Pfam" id="PF25198">
    <property type="entry name" value="Spore_GerAC_N"/>
    <property type="match status" value="1"/>
</dbReference>
<evidence type="ECO:0000256" key="6">
    <source>
        <dbReference type="ARBA" id="ARBA00023139"/>
    </source>
</evidence>
<dbReference type="Gene3D" id="3.30.300.210">
    <property type="entry name" value="Nutrient germinant receptor protein C, domain 3"/>
    <property type="match status" value="1"/>
</dbReference>
<comment type="caution">
    <text evidence="11">The sequence shown here is derived from an EMBL/GenBank/DDBJ whole genome shotgun (WGS) entry which is preliminary data.</text>
</comment>
<reference evidence="11" key="1">
    <citation type="submission" date="2021-03" db="EMBL/GenBank/DDBJ databases">
        <title>Antimicrobial resistance genes in bacteria isolated from Japanese honey, and their potential for conferring macrolide and lincosamide resistance in the American foulbrood pathogen Paenibacillus larvae.</title>
        <authorList>
            <person name="Okamoto M."/>
            <person name="Kumagai M."/>
            <person name="Kanamori H."/>
            <person name="Takamatsu D."/>
        </authorList>
    </citation>
    <scope>NUCLEOTIDE SEQUENCE</scope>
    <source>
        <strain evidence="11">J43TS3</strain>
    </source>
</reference>
<feature type="signal peptide" evidence="8">
    <location>
        <begin position="1"/>
        <end position="23"/>
    </location>
</feature>
<dbReference type="GO" id="GO:0009847">
    <property type="term" value="P:spore germination"/>
    <property type="evidence" value="ECO:0007669"/>
    <property type="project" value="InterPro"/>
</dbReference>
<evidence type="ECO:0000256" key="4">
    <source>
        <dbReference type="ARBA" id="ARBA00022729"/>
    </source>
</evidence>
<evidence type="ECO:0000256" key="7">
    <source>
        <dbReference type="ARBA" id="ARBA00023288"/>
    </source>
</evidence>
<evidence type="ECO:0000256" key="8">
    <source>
        <dbReference type="SAM" id="SignalP"/>
    </source>
</evidence>